<evidence type="ECO:0000256" key="2">
    <source>
        <dbReference type="ARBA" id="ARBA00022527"/>
    </source>
</evidence>
<dbReference type="SMART" id="SM00220">
    <property type="entry name" value="S_TKc"/>
    <property type="match status" value="1"/>
</dbReference>
<dbReference type="Pfam" id="PF00069">
    <property type="entry name" value="Pkinase"/>
    <property type="match status" value="1"/>
</dbReference>
<dbReference type="Gene3D" id="3.30.200.20">
    <property type="entry name" value="Phosphorylase Kinase, domain 1"/>
    <property type="match status" value="1"/>
</dbReference>
<dbReference type="Proteomes" id="UP001149140">
    <property type="component" value="Unassembled WGS sequence"/>
</dbReference>
<evidence type="ECO:0000313" key="10">
    <source>
        <dbReference type="Proteomes" id="UP001149140"/>
    </source>
</evidence>
<dbReference type="EC" id="2.7.11.1" evidence="1"/>
<evidence type="ECO:0000256" key="7">
    <source>
        <dbReference type="SAM" id="MobiDB-lite"/>
    </source>
</evidence>
<dbReference type="InterPro" id="IPR008271">
    <property type="entry name" value="Ser/Thr_kinase_AS"/>
</dbReference>
<dbReference type="SUPFAM" id="SSF54427">
    <property type="entry name" value="NTF2-like"/>
    <property type="match status" value="1"/>
</dbReference>
<dbReference type="GO" id="GO:0005524">
    <property type="term" value="F:ATP binding"/>
    <property type="evidence" value="ECO:0007669"/>
    <property type="project" value="UniProtKB-KW"/>
</dbReference>
<evidence type="ECO:0000256" key="6">
    <source>
        <dbReference type="ARBA" id="ARBA00022840"/>
    </source>
</evidence>
<feature type="domain" description="Protein kinase" evidence="8">
    <location>
        <begin position="11"/>
        <end position="263"/>
    </location>
</feature>
<evidence type="ECO:0000256" key="5">
    <source>
        <dbReference type="ARBA" id="ARBA00022777"/>
    </source>
</evidence>
<evidence type="ECO:0000313" key="9">
    <source>
        <dbReference type="EMBL" id="MDA0160585.1"/>
    </source>
</evidence>
<organism evidence="9 10">
    <name type="scientific">Solirubrobacter ginsenosidimutans</name>
    <dbReference type="NCBI Taxonomy" id="490573"/>
    <lineage>
        <taxon>Bacteria</taxon>
        <taxon>Bacillati</taxon>
        <taxon>Actinomycetota</taxon>
        <taxon>Thermoleophilia</taxon>
        <taxon>Solirubrobacterales</taxon>
        <taxon>Solirubrobacteraceae</taxon>
        <taxon>Solirubrobacter</taxon>
    </lineage>
</organism>
<keyword evidence="10" id="KW-1185">Reference proteome</keyword>
<feature type="compositionally biased region" description="Basic and acidic residues" evidence="7">
    <location>
        <begin position="282"/>
        <end position="292"/>
    </location>
</feature>
<protein>
    <recommendedName>
        <fullName evidence="1">non-specific serine/threonine protein kinase</fullName>
        <ecNumber evidence="1">2.7.11.1</ecNumber>
    </recommendedName>
</protein>
<keyword evidence="4" id="KW-0547">Nucleotide-binding</keyword>
<keyword evidence="5 9" id="KW-0418">Kinase</keyword>
<dbReference type="RefSeq" id="WP_270039511.1">
    <property type="nucleotide sequence ID" value="NZ_JAPDOD010000006.1"/>
</dbReference>
<reference evidence="9" key="1">
    <citation type="submission" date="2022-10" db="EMBL/GenBank/DDBJ databases">
        <title>The WGS of Solirubrobacter ginsenosidimutans DSM 21036.</title>
        <authorList>
            <person name="Jiang Z."/>
        </authorList>
    </citation>
    <scope>NUCLEOTIDE SEQUENCE</scope>
    <source>
        <strain evidence="9">DSM 21036</strain>
    </source>
</reference>
<dbReference type="InterPro" id="IPR000719">
    <property type="entry name" value="Prot_kinase_dom"/>
</dbReference>
<dbReference type="PANTHER" id="PTHR43289:SF6">
    <property type="entry name" value="SERINE_THREONINE-PROTEIN KINASE NEKL-3"/>
    <property type="match status" value="1"/>
</dbReference>
<dbReference type="Gene3D" id="1.10.510.10">
    <property type="entry name" value="Transferase(Phosphotransferase) domain 1"/>
    <property type="match status" value="1"/>
</dbReference>
<dbReference type="PROSITE" id="PS50011">
    <property type="entry name" value="PROTEIN_KINASE_DOM"/>
    <property type="match status" value="1"/>
</dbReference>
<evidence type="ECO:0000259" key="8">
    <source>
        <dbReference type="PROSITE" id="PS50011"/>
    </source>
</evidence>
<dbReference type="CDD" id="cd14014">
    <property type="entry name" value="STKc_PknB_like"/>
    <property type="match status" value="1"/>
</dbReference>
<comment type="caution">
    <text evidence="9">The sequence shown here is derived from an EMBL/GenBank/DDBJ whole genome shotgun (WGS) entry which is preliminary data.</text>
</comment>
<name>A0A9X3MQK3_9ACTN</name>
<evidence type="ECO:0000256" key="3">
    <source>
        <dbReference type="ARBA" id="ARBA00022679"/>
    </source>
</evidence>
<dbReference type="SUPFAM" id="SSF56112">
    <property type="entry name" value="Protein kinase-like (PK-like)"/>
    <property type="match status" value="1"/>
</dbReference>
<dbReference type="PROSITE" id="PS00108">
    <property type="entry name" value="PROTEIN_KINASE_ST"/>
    <property type="match status" value="1"/>
</dbReference>
<dbReference type="InterPro" id="IPR032710">
    <property type="entry name" value="NTF2-like_dom_sf"/>
</dbReference>
<sequence>MPRPGDRVGPYRLIEVAGEGGMGVVYRAADTLLNDRAVAVKVMAAHLSAEPAYRAAFLHEAQVAAEVSHPHVVPVHAAGESDGLLYLAMAWIDGRNLRELAAAGGLSAAHVVMLVRQIARALDAIHDAGIVHGDIKPSNILVHDSDHAYLLDFGVARRTRYADPRTNELVGGTPAYSAPEAVKGPFSDRYALGCVVFELLTGERPFGGGDAHLLARRHAQSPRPRVSDVVPELASFDVAVMRAMAINPAERFDSGAEFGRALEQADRAAVEPTTLVLLPRRREPTTPSEHETAIWTDDDGDATPGLTAPRREVGTRRAPTPAPPPAKTRLGVLTLVALLLAAAAVLVVTTQGGGGDDLATRQRAEDQKVITRLITHYGTALADGDLDLLARTVSPNVIRHGSDGVQGKCANDQGSKRALARWAAQFDELKGYKVAKPTIRIDGRSATVTAQSGVAESEPEPIRFTTHLDDGTWRITEVVAPPCS</sequence>
<dbReference type="AlphaFoldDB" id="A0A9X3MQK3"/>
<dbReference type="Gene3D" id="3.10.450.50">
    <property type="match status" value="1"/>
</dbReference>
<dbReference type="PANTHER" id="PTHR43289">
    <property type="entry name" value="MITOGEN-ACTIVATED PROTEIN KINASE KINASE KINASE 20-RELATED"/>
    <property type="match status" value="1"/>
</dbReference>
<proteinExistence type="predicted"/>
<keyword evidence="6" id="KW-0067">ATP-binding</keyword>
<accession>A0A9X3MQK3</accession>
<keyword evidence="2" id="KW-0723">Serine/threonine-protein kinase</keyword>
<evidence type="ECO:0000256" key="1">
    <source>
        <dbReference type="ARBA" id="ARBA00012513"/>
    </source>
</evidence>
<gene>
    <name evidence="9" type="ORF">OM076_09945</name>
</gene>
<dbReference type="EMBL" id="JAPDOD010000006">
    <property type="protein sequence ID" value="MDA0160585.1"/>
    <property type="molecule type" value="Genomic_DNA"/>
</dbReference>
<dbReference type="InterPro" id="IPR011009">
    <property type="entry name" value="Kinase-like_dom_sf"/>
</dbReference>
<feature type="region of interest" description="Disordered" evidence="7">
    <location>
        <begin position="282"/>
        <end position="326"/>
    </location>
</feature>
<evidence type="ECO:0000256" key="4">
    <source>
        <dbReference type="ARBA" id="ARBA00022741"/>
    </source>
</evidence>
<dbReference type="GO" id="GO:0004674">
    <property type="term" value="F:protein serine/threonine kinase activity"/>
    <property type="evidence" value="ECO:0007669"/>
    <property type="project" value="UniProtKB-KW"/>
</dbReference>
<keyword evidence="3" id="KW-0808">Transferase</keyword>